<evidence type="ECO:0000256" key="3">
    <source>
        <dbReference type="ARBA" id="ARBA00016219"/>
    </source>
</evidence>
<dbReference type="NCBIfam" id="NF002647">
    <property type="entry name" value="PRK02318.1-3"/>
    <property type="match status" value="1"/>
</dbReference>
<dbReference type="GO" id="GO:0005829">
    <property type="term" value="C:cytosol"/>
    <property type="evidence" value="ECO:0007669"/>
    <property type="project" value="TreeGrafter"/>
</dbReference>
<dbReference type="InterPro" id="IPR013328">
    <property type="entry name" value="6PGD_dom2"/>
</dbReference>
<evidence type="ECO:0000256" key="7">
    <source>
        <dbReference type="HAMAP-Rule" id="MF_00196"/>
    </source>
</evidence>
<evidence type="ECO:0000259" key="8">
    <source>
        <dbReference type="Pfam" id="PF01232"/>
    </source>
</evidence>
<evidence type="ECO:0000313" key="11">
    <source>
        <dbReference type="Proteomes" id="UP000273973"/>
    </source>
</evidence>
<dbReference type="Pfam" id="PF01232">
    <property type="entry name" value="Mannitol_dh"/>
    <property type="match status" value="1"/>
</dbReference>
<dbReference type="AlphaFoldDB" id="A0A426T2F4"/>
<keyword evidence="5 7" id="KW-0520">NAD</keyword>
<dbReference type="Pfam" id="PF08125">
    <property type="entry name" value="Mannitol_dh_C"/>
    <property type="match status" value="1"/>
</dbReference>
<gene>
    <name evidence="7" type="primary">mtlD</name>
    <name evidence="10" type="ORF">EJA00_09465</name>
</gene>
<dbReference type="EMBL" id="RSDG01000083">
    <property type="protein sequence ID" value="RRR44350.1"/>
    <property type="molecule type" value="Genomic_DNA"/>
</dbReference>
<dbReference type="GO" id="GO:0008926">
    <property type="term" value="F:mannitol-1-phosphate 5-dehydrogenase activity"/>
    <property type="evidence" value="ECO:0007669"/>
    <property type="project" value="UniProtKB-UniRule"/>
</dbReference>
<feature type="binding site" evidence="7">
    <location>
        <begin position="4"/>
        <end position="15"/>
    </location>
    <ligand>
        <name>NAD(+)</name>
        <dbReference type="ChEBI" id="CHEBI:57540"/>
    </ligand>
</feature>
<dbReference type="InterPro" id="IPR008927">
    <property type="entry name" value="6-PGluconate_DH-like_C_sf"/>
</dbReference>
<comment type="caution">
    <text evidence="10">The sequence shown here is derived from an EMBL/GenBank/DDBJ whole genome shotgun (WGS) entry which is preliminary data.</text>
</comment>
<dbReference type="SUPFAM" id="SSF51735">
    <property type="entry name" value="NAD(P)-binding Rossmann-fold domains"/>
    <property type="match status" value="1"/>
</dbReference>
<accession>A0A426T2F4</accession>
<evidence type="ECO:0000259" key="9">
    <source>
        <dbReference type="Pfam" id="PF08125"/>
    </source>
</evidence>
<organism evidence="10 11">
    <name type="scientific">Streptococcus suis</name>
    <dbReference type="NCBI Taxonomy" id="1307"/>
    <lineage>
        <taxon>Bacteria</taxon>
        <taxon>Bacillati</taxon>
        <taxon>Bacillota</taxon>
        <taxon>Bacilli</taxon>
        <taxon>Lactobacillales</taxon>
        <taxon>Streptococcaceae</taxon>
        <taxon>Streptococcus</taxon>
    </lineage>
</organism>
<dbReference type="NCBIfam" id="NF002652">
    <property type="entry name" value="PRK02318.2-5"/>
    <property type="match status" value="1"/>
</dbReference>
<dbReference type="Gene3D" id="3.40.50.720">
    <property type="entry name" value="NAD(P)-binding Rossmann-like Domain"/>
    <property type="match status" value="1"/>
</dbReference>
<sequence length="378" mass="41885">MKQAVHFGAGNIGRGFIGEILFENGFEIAFVDVNETIIDALNQRHAYEIEIAEEGQRHIAVSGVRGINNRLNPEEVVTAISTADLVTTAIGPNILPFIAGLVAQGIEARREAGNTQPLDVLACENMIGGSAFLYEEVKKHLSEEGLAYAAEFVGFPNAAVDRIVPAQSHEDPLFVVVEPFNEWVVETKGMKNPDLKLEGVHYEADLEPFIERKLFSVNSGHATSAYTGAHFGATTILEALQNPEVKSKVEAVLAEIRSLLIAKWNFDEQALVDYHKVIISRFENPYIVDDIARVARTPIRKLGYDERFIRPIRELRERGLSYDNLLATVSYIFGYKDETDEQSVQLQALLQEKSLPEVVAEVTGLTEPALIEEIVAII</sequence>
<evidence type="ECO:0000256" key="2">
    <source>
        <dbReference type="ARBA" id="ARBA00012939"/>
    </source>
</evidence>
<dbReference type="GO" id="GO:0019592">
    <property type="term" value="P:mannitol catabolic process"/>
    <property type="evidence" value="ECO:0007669"/>
    <property type="project" value="TreeGrafter"/>
</dbReference>
<dbReference type="NCBIfam" id="NF002646">
    <property type="entry name" value="PRK02318.1-2"/>
    <property type="match status" value="1"/>
</dbReference>
<evidence type="ECO:0000256" key="5">
    <source>
        <dbReference type="ARBA" id="ARBA00023027"/>
    </source>
</evidence>
<dbReference type="Gene3D" id="1.10.1040.10">
    <property type="entry name" value="N-(1-d-carboxylethyl)-l-norvaline Dehydrogenase, domain 2"/>
    <property type="match status" value="1"/>
</dbReference>
<dbReference type="PANTHER" id="PTHR30524:SF0">
    <property type="entry name" value="ALTRONATE OXIDOREDUCTASE-RELATED"/>
    <property type="match status" value="1"/>
</dbReference>
<dbReference type="InterPro" id="IPR036291">
    <property type="entry name" value="NAD(P)-bd_dom_sf"/>
</dbReference>
<keyword evidence="4 7" id="KW-0560">Oxidoreductase</keyword>
<comment type="similarity">
    <text evidence="1 7">Belongs to the mannitol dehydrogenase family.</text>
</comment>
<dbReference type="PRINTS" id="PR00084">
    <property type="entry name" value="MTLDHDRGNASE"/>
</dbReference>
<comment type="catalytic activity">
    <reaction evidence="6 7">
        <text>D-mannitol 1-phosphate + NAD(+) = beta-D-fructose 6-phosphate + NADH + H(+)</text>
        <dbReference type="Rhea" id="RHEA:19661"/>
        <dbReference type="ChEBI" id="CHEBI:15378"/>
        <dbReference type="ChEBI" id="CHEBI:57540"/>
        <dbReference type="ChEBI" id="CHEBI:57634"/>
        <dbReference type="ChEBI" id="CHEBI:57945"/>
        <dbReference type="ChEBI" id="CHEBI:61381"/>
        <dbReference type="EC" id="1.1.1.17"/>
    </reaction>
</comment>
<evidence type="ECO:0000256" key="6">
    <source>
        <dbReference type="ARBA" id="ARBA00048615"/>
    </source>
</evidence>
<feature type="domain" description="Mannitol dehydrogenase C-terminal" evidence="9">
    <location>
        <begin position="205"/>
        <end position="375"/>
    </location>
</feature>
<reference evidence="10 11" key="2">
    <citation type="submission" date="2018-12" db="EMBL/GenBank/DDBJ databases">
        <title>Whole-genome sequences of fifteen clinical Streptococcus suis strains isolated from pigs between 2006 and 2018.</title>
        <authorList>
            <person name="Stevens M.J.A."/>
            <person name="Cernela N."/>
            <person name="Spoerry Serrano N."/>
            <person name="Schmitt S."/>
            <person name="Schrenzel J."/>
            <person name="Stephan R."/>
        </authorList>
    </citation>
    <scope>NUCLEOTIDE SEQUENCE [LARGE SCALE GENOMIC DNA]</scope>
    <source>
        <strain evidence="10 11">SS1014</strain>
    </source>
</reference>
<dbReference type="EC" id="1.1.1.17" evidence="2 7"/>
<feature type="domain" description="Mannitol dehydrogenase N-terminal" evidence="8">
    <location>
        <begin position="3"/>
        <end position="199"/>
    </location>
</feature>
<dbReference type="RefSeq" id="WP_125184148.1">
    <property type="nucleotide sequence ID" value="NZ_RSDG01000083.1"/>
</dbReference>
<dbReference type="Proteomes" id="UP000273973">
    <property type="component" value="Unassembled WGS sequence"/>
</dbReference>
<dbReference type="HAMAP" id="MF_00196">
    <property type="entry name" value="Mannitol_dehydrog"/>
    <property type="match status" value="1"/>
</dbReference>
<protein>
    <recommendedName>
        <fullName evidence="3 7">Mannitol-1-phosphate 5-dehydrogenase</fullName>
        <ecNumber evidence="2 7">1.1.1.17</ecNumber>
    </recommendedName>
</protein>
<dbReference type="InterPro" id="IPR000669">
    <property type="entry name" value="Mannitol_DH"/>
</dbReference>
<dbReference type="InterPro" id="IPR023028">
    <property type="entry name" value="Mannitol_1_phos_5_DH"/>
</dbReference>
<evidence type="ECO:0000256" key="1">
    <source>
        <dbReference type="ARBA" id="ARBA00006541"/>
    </source>
</evidence>
<dbReference type="InterPro" id="IPR023027">
    <property type="entry name" value="Mannitol_DH_CS"/>
</dbReference>
<dbReference type="SUPFAM" id="SSF48179">
    <property type="entry name" value="6-phosphogluconate dehydrogenase C-terminal domain-like"/>
    <property type="match status" value="1"/>
</dbReference>
<evidence type="ECO:0000313" key="10">
    <source>
        <dbReference type="EMBL" id="RRR44350.1"/>
    </source>
</evidence>
<dbReference type="InterPro" id="IPR013118">
    <property type="entry name" value="Mannitol_DH_C"/>
</dbReference>
<evidence type="ECO:0000256" key="4">
    <source>
        <dbReference type="ARBA" id="ARBA00023002"/>
    </source>
</evidence>
<name>A0A426T2F4_STRSU</name>
<proteinExistence type="inferred from homology"/>
<dbReference type="PANTHER" id="PTHR30524">
    <property type="entry name" value="MANNITOL-1-PHOSPHATE 5-DEHYDROGENASE"/>
    <property type="match status" value="1"/>
</dbReference>
<reference evidence="10 11" key="1">
    <citation type="submission" date="2018-11" db="EMBL/GenBank/DDBJ databases">
        <authorList>
            <person name="Stevens M.J."/>
            <person name="Cernela N."/>
            <person name="Spoerry Serrano N."/>
            <person name="Schmitt S."/>
            <person name="Schrenzel J."/>
            <person name="Stephan R."/>
        </authorList>
    </citation>
    <scope>NUCLEOTIDE SEQUENCE [LARGE SCALE GENOMIC DNA]</scope>
    <source>
        <strain evidence="10 11">SS1014</strain>
    </source>
</reference>
<dbReference type="PROSITE" id="PS00974">
    <property type="entry name" value="MANNITOL_DHGENASE"/>
    <property type="match status" value="1"/>
</dbReference>
<dbReference type="InterPro" id="IPR013131">
    <property type="entry name" value="Mannitol_DH_N"/>
</dbReference>